<feature type="region of interest" description="Disordered" evidence="3">
    <location>
        <begin position="1000"/>
        <end position="1030"/>
    </location>
</feature>
<dbReference type="Pfam" id="PF00385">
    <property type="entry name" value="Chromo"/>
    <property type="match status" value="1"/>
</dbReference>
<evidence type="ECO:0000256" key="2">
    <source>
        <dbReference type="ARBA" id="ARBA00023242"/>
    </source>
</evidence>
<protein>
    <recommendedName>
        <fullName evidence="4">Chromo domain-containing protein</fullName>
    </recommendedName>
</protein>
<dbReference type="PROSITE" id="PS00598">
    <property type="entry name" value="CHROMO_1"/>
    <property type="match status" value="1"/>
</dbReference>
<feature type="domain" description="Chromo" evidence="4">
    <location>
        <begin position="246"/>
        <end position="297"/>
    </location>
</feature>
<comment type="subcellular location">
    <subcellularLocation>
        <location evidence="1">Nucleus</location>
    </subcellularLocation>
</comment>
<dbReference type="InterPro" id="IPR023780">
    <property type="entry name" value="Chromo_domain"/>
</dbReference>
<dbReference type="FunCoup" id="A0A1Y1NGA7">
    <property type="interactions" value="91"/>
</dbReference>
<name>A0A1Y1NGA7_PHOPY</name>
<dbReference type="InterPro" id="IPR000953">
    <property type="entry name" value="Chromo/chromo_shadow_dom"/>
</dbReference>
<feature type="region of interest" description="Disordered" evidence="3">
    <location>
        <begin position="167"/>
        <end position="223"/>
    </location>
</feature>
<dbReference type="AlphaFoldDB" id="A0A1Y1NGA7"/>
<evidence type="ECO:0000313" key="5">
    <source>
        <dbReference type="EMBL" id="JAV95940.1"/>
    </source>
</evidence>
<keyword evidence="7" id="KW-1185">Reference proteome</keyword>
<evidence type="ECO:0000313" key="6">
    <source>
        <dbReference type="EMBL" id="KAB0795012.1"/>
    </source>
</evidence>
<dbReference type="PROSITE" id="PS50013">
    <property type="entry name" value="CHROMO_2"/>
    <property type="match status" value="1"/>
</dbReference>
<dbReference type="InParanoid" id="A0A1Y1NGA7"/>
<evidence type="ECO:0000256" key="1">
    <source>
        <dbReference type="ARBA" id="ARBA00004123"/>
    </source>
</evidence>
<dbReference type="EMBL" id="VVIM01000008">
    <property type="protein sequence ID" value="KAB0795012.1"/>
    <property type="molecule type" value="Genomic_DNA"/>
</dbReference>
<evidence type="ECO:0000259" key="4">
    <source>
        <dbReference type="PROSITE" id="PS50013"/>
    </source>
</evidence>
<dbReference type="GO" id="GO:0005694">
    <property type="term" value="C:chromosome"/>
    <property type="evidence" value="ECO:0007669"/>
    <property type="project" value="UniProtKB-ARBA"/>
</dbReference>
<dbReference type="EMBL" id="GEZM01005756">
    <property type="protein sequence ID" value="JAV95940.1"/>
    <property type="molecule type" value="Transcribed_RNA"/>
</dbReference>
<accession>A0A1Y1NGA7</accession>
<organism evidence="5">
    <name type="scientific">Photinus pyralis</name>
    <name type="common">Common eastern firefly</name>
    <name type="synonym">Lampyris pyralis</name>
    <dbReference type="NCBI Taxonomy" id="7054"/>
    <lineage>
        <taxon>Eukaryota</taxon>
        <taxon>Metazoa</taxon>
        <taxon>Ecdysozoa</taxon>
        <taxon>Arthropoda</taxon>
        <taxon>Hexapoda</taxon>
        <taxon>Insecta</taxon>
        <taxon>Pterygota</taxon>
        <taxon>Neoptera</taxon>
        <taxon>Endopterygota</taxon>
        <taxon>Coleoptera</taxon>
        <taxon>Polyphaga</taxon>
        <taxon>Elateriformia</taxon>
        <taxon>Elateroidea</taxon>
        <taxon>Lampyridae</taxon>
        <taxon>Lampyrinae</taxon>
        <taxon>Photinus</taxon>
    </lineage>
</organism>
<feature type="compositionally biased region" description="Polar residues" evidence="3">
    <location>
        <begin position="846"/>
        <end position="861"/>
    </location>
</feature>
<feature type="compositionally biased region" description="Polar residues" evidence="3">
    <location>
        <begin position="172"/>
        <end position="199"/>
    </location>
</feature>
<dbReference type="OrthoDB" id="1918685at2759"/>
<dbReference type="GO" id="GO:0005634">
    <property type="term" value="C:nucleus"/>
    <property type="evidence" value="ECO:0007669"/>
    <property type="project" value="UniProtKB-SubCell"/>
</dbReference>
<dbReference type="Gene3D" id="2.40.50.40">
    <property type="match status" value="1"/>
</dbReference>
<dbReference type="SUPFAM" id="SSF54160">
    <property type="entry name" value="Chromo domain-like"/>
    <property type="match status" value="1"/>
</dbReference>
<gene>
    <name evidence="6" type="ORF">PPYR_11851</name>
</gene>
<feature type="region of interest" description="Disordered" evidence="3">
    <location>
        <begin position="533"/>
        <end position="556"/>
    </location>
</feature>
<dbReference type="Proteomes" id="UP000327044">
    <property type="component" value="Unassembled WGS sequence"/>
</dbReference>
<evidence type="ECO:0000256" key="3">
    <source>
        <dbReference type="SAM" id="MobiDB-lite"/>
    </source>
</evidence>
<reference evidence="5" key="1">
    <citation type="journal article" date="2016" name="Sci. Rep.">
        <title>Molecular characterization of firefly nuptial gifts: a multi-omics approach sheds light on postcopulatory sexual selection.</title>
        <authorList>
            <person name="Al-Wathiqui N."/>
            <person name="Fallon T.R."/>
            <person name="South A."/>
            <person name="Weng J.K."/>
            <person name="Lewis S.M."/>
        </authorList>
    </citation>
    <scope>NUCLEOTIDE SEQUENCE</scope>
</reference>
<reference evidence="6" key="3">
    <citation type="submission" date="2019-08" db="EMBL/GenBank/DDBJ databases">
        <authorList>
            <consortium name="Photinus pyralis genome working group"/>
            <person name="Fallon T.R."/>
            <person name="Sander Lower S.E."/>
            <person name="Weng J.-K."/>
        </authorList>
    </citation>
    <scope>NUCLEOTIDE SEQUENCE</scope>
    <source>
        <strain evidence="6">1611_PpyrPB1</strain>
        <tissue evidence="6">Whole body</tissue>
    </source>
</reference>
<keyword evidence="2" id="KW-0539">Nucleus</keyword>
<dbReference type="InterPro" id="IPR023779">
    <property type="entry name" value="Chromodomain_CS"/>
</dbReference>
<feature type="region of interest" description="Disordered" evidence="3">
    <location>
        <begin position="342"/>
        <end position="406"/>
    </location>
</feature>
<dbReference type="InterPro" id="IPR016197">
    <property type="entry name" value="Chromo-like_dom_sf"/>
</dbReference>
<sequence>MDIKDKVDPDDVNKSPKVIRAAKEEIGKIDVLVCGECHNAFHYIDEFQEHKEKGKCSGPSAIRDSFKNEREPQIWAFMIWKHAHLKRVEGDGPQSSWLVYQKWCKLDPKEKGAWIIAAKNLQSFSKISNAKVQEIKTVIHKNKSEKPNNSVSKSISGDDLSEEGEICVPKLPNTQPKAVSSPITVNKSAPIPTSTQKSENNTEDQNDEKAKQNVSQTLALPTPSQPVKVVMRKALRTSKDDDIDEAIIEKILGRRFNHKKKCTEYFIKWENMPESENTWEPKIHLIKCRVLLEEFDRAIDKKKLAAQAAKSVESQLEEMESELGRPQRTSKQKALNQVKVWCGDMSDGEEGSTKRRSFSDDDSSDSFEKKMRFDDETDSSEDEKPPITIRKLSKPPGSLNGVAKKNLDSPMPRVVRVSQKELPNLSSGVYIMSKTEGIIKLDSTNSSPGHSLLKVGSKIGQTHIKMVKKEEQTTKPAIGKLHGLPDKKFSPTLPRGKTAPQRKLLTPLAINKSTSKAMESLDKQLDTFMDDDSDGVEELEFPTDLPLPSPDSPPGEFTLCPLTGRVLGESDDVEEVEELKVEESKEPEQIKEPEDTVNDNTTLDALVKLAAAELPDVELDVNEQVKKVEEIKKDPSIEEEEESDSPHAIVTDDGLEKLIKIESVQPTITTSSSISTNLNSIATTSTDLEASIKPLAIEKSSSIIMNVDDSVTTSQPKTTLSTTLTNVQLQNSPRLAPSKKLLSTPTLVRQKVSTFQQRQTIQRPALAKPVPTAIIHKVSSNRNKSAISRSFHEPGLTTVKRSAPISTYRPANVARRIGNTTIYKTEKSPPVPTVKRLPPTPFKSPIQRTMKPTTVSSIQTQPTSKAVAASVSPTVINMPLLTPDDETSAIAGRSTDTTITEVPTLTSLATDTEVSELSTLNLSDSETPLLITGDDGTIYQVAGQNEEGQTILISEGPDGQQQCVIVSSEVSSDEIPAVMQDTAPEPEQMEVDQPLSINTQSEVEDESGESEESHVVAQIIKADPPSPGGTRKVVLMLPDGNLMMTDVTAEQYAALELDK</sequence>
<feature type="region of interest" description="Disordered" evidence="3">
    <location>
        <begin position="824"/>
        <end position="861"/>
    </location>
</feature>
<feature type="region of interest" description="Disordered" evidence="3">
    <location>
        <begin position="479"/>
        <end position="499"/>
    </location>
</feature>
<proteinExistence type="predicted"/>
<reference evidence="6 7" key="2">
    <citation type="journal article" date="2018" name="Elife">
        <title>Firefly genomes illuminate parallel origins of bioluminescence in beetles.</title>
        <authorList>
            <person name="Fallon T.R."/>
            <person name="Lower S.E."/>
            <person name="Chang C.H."/>
            <person name="Bessho-Uehara M."/>
            <person name="Martin G.J."/>
            <person name="Bewick A.J."/>
            <person name="Behringer M."/>
            <person name="Debat H.J."/>
            <person name="Wong I."/>
            <person name="Day J.C."/>
            <person name="Suvorov A."/>
            <person name="Silva C.J."/>
            <person name="Stanger-Hall K.F."/>
            <person name="Hall D.W."/>
            <person name="Schmitz R.J."/>
            <person name="Nelson D.R."/>
            <person name="Lewis S.M."/>
            <person name="Shigenobu S."/>
            <person name="Bybee S.M."/>
            <person name="Larracuente A.M."/>
            <person name="Oba Y."/>
            <person name="Weng J.K."/>
        </authorList>
    </citation>
    <scope>NUCLEOTIDE SEQUENCE [LARGE SCALE GENOMIC DNA]</scope>
    <source>
        <strain evidence="6">1611_PpyrPB1</strain>
        <tissue evidence="6">Whole body</tissue>
    </source>
</reference>
<dbReference type="SMART" id="SM00298">
    <property type="entry name" value="CHROMO"/>
    <property type="match status" value="1"/>
</dbReference>
<evidence type="ECO:0000313" key="7">
    <source>
        <dbReference type="Proteomes" id="UP000327044"/>
    </source>
</evidence>